<dbReference type="InterPro" id="IPR000700">
    <property type="entry name" value="PAS-assoc_C"/>
</dbReference>
<feature type="domain" description="GGDEF" evidence="4">
    <location>
        <begin position="401"/>
        <end position="533"/>
    </location>
</feature>
<dbReference type="SMART" id="SM00052">
    <property type="entry name" value="EAL"/>
    <property type="match status" value="1"/>
</dbReference>
<dbReference type="Gene3D" id="3.30.450.20">
    <property type="entry name" value="PAS domain"/>
    <property type="match status" value="3"/>
</dbReference>
<dbReference type="Pfam" id="PF00989">
    <property type="entry name" value="PAS"/>
    <property type="match status" value="1"/>
</dbReference>
<dbReference type="PANTHER" id="PTHR44757">
    <property type="entry name" value="DIGUANYLATE CYCLASE DGCP"/>
    <property type="match status" value="1"/>
</dbReference>
<dbReference type="NCBIfam" id="TIGR00254">
    <property type="entry name" value="GGDEF"/>
    <property type="match status" value="1"/>
</dbReference>
<evidence type="ECO:0000259" key="1">
    <source>
        <dbReference type="PROSITE" id="PS50112"/>
    </source>
</evidence>
<dbReference type="CDD" id="cd01948">
    <property type="entry name" value="EAL"/>
    <property type="match status" value="1"/>
</dbReference>
<dbReference type="AlphaFoldDB" id="A0A1B7KTZ7"/>
<evidence type="ECO:0000313" key="5">
    <source>
        <dbReference type="EMBL" id="OAT73551.1"/>
    </source>
</evidence>
<evidence type="ECO:0000259" key="3">
    <source>
        <dbReference type="PROSITE" id="PS50883"/>
    </source>
</evidence>
<feature type="domain" description="PAC" evidence="2">
    <location>
        <begin position="213"/>
        <end position="265"/>
    </location>
</feature>
<dbReference type="CDD" id="cd01949">
    <property type="entry name" value="GGDEF"/>
    <property type="match status" value="1"/>
</dbReference>
<dbReference type="PROSITE" id="PS50883">
    <property type="entry name" value="EAL"/>
    <property type="match status" value="1"/>
</dbReference>
<dbReference type="SUPFAM" id="SSF55073">
    <property type="entry name" value="Nucleotide cyclase"/>
    <property type="match status" value="1"/>
</dbReference>
<proteinExistence type="predicted"/>
<protein>
    <submittedName>
        <fullName evidence="5">Diguanylate cyclase</fullName>
    </submittedName>
</protein>
<dbReference type="InterPro" id="IPR001610">
    <property type="entry name" value="PAC"/>
</dbReference>
<comment type="caution">
    <text evidence="5">The sequence shown here is derived from an EMBL/GenBank/DDBJ whole genome shotgun (WGS) entry which is preliminary data.</text>
</comment>
<dbReference type="InterPro" id="IPR029787">
    <property type="entry name" value="Nucleotide_cyclase"/>
</dbReference>
<sequence>MTRNRFLYDIVVDEQLLFTIMNELFDVVFLMKVEAGPKFRYVRVSSHALYLANLTEKDIGKCIEDVYPKEIASYLNKQYRKAFETRKIVTYRDQVNINGELRIAESMIVPTFKEDGTIPYMICFTRDITEQIAREKQLEEIHQLFHSFLEQSHDAIVMFDLTGRILRVNREVERLLGWSEKEVVTKKIADFLPGYHARLQRSLQKLSRGQSLTSARLSLIRKDGKKVYVSANVTPVFGKDGTVVAGLSMLRDITDFIQVQEQLQQSEELYRKVIEFLPDPIIIQVDGTIHYMNPAGLEMVKAEQMDFVKGKRLSDFLEKREQQENEWVLTSLCGEQKEVDVKETSIDYYGQSAQFLIIRDLSEQKSKEKKIEFMAQYDPLTVLPNRNYLREKLNELLLRHTSIAVLLIDINRFQFINDFLGHVNGDELLKELARRLKKIQSEQVFLARIGDDEFAVVCTYQKQEEVNWLLKKLDRLLNEPYFIAGEKLNVTINIGVSYAHDADRSVETLLNNAGKAVYYAKTNGVHRVVQYQSKLHDIFVKRIRLENDLQTALENNEFSLYYQPKVNVQTGAISVEALIRWEHPQLGMVSPAEFIPIAEETNMIEKIGKWVLQQSCNDLKHLHKNGFSALKMAVNLSARQFMDSSLKATVSNILTSADVPPSSFVFEITETTIMKEPNEVIRILQALKEQGIMIAIDDFGVSYSSLNYLNRFPIDAVKIDRSFIRDFHENRKGAEIVEAIISLAHRLNLSVTAEGVETEEQVRFLLEKGCDEMQGYYFSRPVPLAQLPSVLMKLQSFVGKWR</sequence>
<accession>A0A1B7KTZ7</accession>
<name>A0A1B7KTZ7_PARTM</name>
<dbReference type="OrthoDB" id="9759607at2"/>
<dbReference type="PANTHER" id="PTHR44757:SF2">
    <property type="entry name" value="BIOFILM ARCHITECTURE MAINTENANCE PROTEIN MBAA"/>
    <property type="match status" value="1"/>
</dbReference>
<dbReference type="Pfam" id="PF13188">
    <property type="entry name" value="PAS_8"/>
    <property type="match status" value="1"/>
</dbReference>
<dbReference type="Proteomes" id="UP000078290">
    <property type="component" value="Unassembled WGS sequence"/>
</dbReference>
<feature type="domain" description="PAS" evidence="1">
    <location>
        <begin position="141"/>
        <end position="210"/>
    </location>
</feature>
<dbReference type="InterPro" id="IPR001633">
    <property type="entry name" value="EAL_dom"/>
</dbReference>
<evidence type="ECO:0000313" key="6">
    <source>
        <dbReference type="Proteomes" id="UP000078290"/>
    </source>
</evidence>
<feature type="domain" description="EAL" evidence="3">
    <location>
        <begin position="542"/>
        <end position="795"/>
    </location>
</feature>
<dbReference type="GO" id="GO:0006355">
    <property type="term" value="P:regulation of DNA-templated transcription"/>
    <property type="evidence" value="ECO:0007669"/>
    <property type="project" value="InterPro"/>
</dbReference>
<dbReference type="InterPro" id="IPR035919">
    <property type="entry name" value="EAL_sf"/>
</dbReference>
<dbReference type="Pfam" id="PF00990">
    <property type="entry name" value="GGDEF"/>
    <property type="match status" value="1"/>
</dbReference>
<dbReference type="CDD" id="cd00130">
    <property type="entry name" value="PAS"/>
    <property type="match status" value="1"/>
</dbReference>
<evidence type="ECO:0000259" key="2">
    <source>
        <dbReference type="PROSITE" id="PS50113"/>
    </source>
</evidence>
<dbReference type="PROSITE" id="PS50113">
    <property type="entry name" value="PAC"/>
    <property type="match status" value="2"/>
</dbReference>
<dbReference type="SUPFAM" id="SSF141868">
    <property type="entry name" value="EAL domain-like"/>
    <property type="match status" value="1"/>
</dbReference>
<feature type="domain" description="PAC" evidence="2">
    <location>
        <begin position="84"/>
        <end position="140"/>
    </location>
</feature>
<gene>
    <name evidence="5" type="ORF">A7K69_06140</name>
</gene>
<dbReference type="InterPro" id="IPR013656">
    <property type="entry name" value="PAS_4"/>
</dbReference>
<dbReference type="Pfam" id="PF00563">
    <property type="entry name" value="EAL"/>
    <property type="match status" value="1"/>
</dbReference>
<dbReference type="SUPFAM" id="SSF55785">
    <property type="entry name" value="PYP-like sensor domain (PAS domain)"/>
    <property type="match status" value="3"/>
</dbReference>
<dbReference type="EMBL" id="LXMA01000012">
    <property type="protein sequence ID" value="OAT73551.1"/>
    <property type="molecule type" value="Genomic_DNA"/>
</dbReference>
<dbReference type="InterPro" id="IPR043128">
    <property type="entry name" value="Rev_trsase/Diguanyl_cyclase"/>
</dbReference>
<dbReference type="Gene3D" id="3.30.70.270">
    <property type="match status" value="1"/>
</dbReference>
<organism evidence="5 6">
    <name type="scientific">Parageobacillus thermoglucosidasius</name>
    <name type="common">Geobacillus thermoglucosidasius</name>
    <dbReference type="NCBI Taxonomy" id="1426"/>
    <lineage>
        <taxon>Bacteria</taxon>
        <taxon>Bacillati</taxon>
        <taxon>Bacillota</taxon>
        <taxon>Bacilli</taxon>
        <taxon>Bacillales</taxon>
        <taxon>Anoxybacillaceae</taxon>
        <taxon>Parageobacillus</taxon>
    </lineage>
</organism>
<dbReference type="NCBIfam" id="TIGR00229">
    <property type="entry name" value="sensory_box"/>
    <property type="match status" value="1"/>
</dbReference>
<dbReference type="InterPro" id="IPR000160">
    <property type="entry name" value="GGDEF_dom"/>
</dbReference>
<dbReference type="InterPro" id="IPR035965">
    <property type="entry name" value="PAS-like_dom_sf"/>
</dbReference>
<dbReference type="SMART" id="SM00086">
    <property type="entry name" value="PAC"/>
    <property type="match status" value="3"/>
</dbReference>
<dbReference type="InterPro" id="IPR013767">
    <property type="entry name" value="PAS_fold"/>
</dbReference>
<dbReference type="PROSITE" id="PS50887">
    <property type="entry name" value="GGDEF"/>
    <property type="match status" value="1"/>
</dbReference>
<dbReference type="PROSITE" id="PS50112">
    <property type="entry name" value="PAS"/>
    <property type="match status" value="1"/>
</dbReference>
<dbReference type="InterPro" id="IPR000014">
    <property type="entry name" value="PAS"/>
</dbReference>
<reference evidence="6" key="1">
    <citation type="submission" date="2016-05" db="EMBL/GenBank/DDBJ databases">
        <authorList>
            <person name="Wang W."/>
            <person name="Zhu L."/>
        </authorList>
    </citation>
    <scope>NUCLEOTIDE SEQUENCE [LARGE SCALE GENOMIC DNA]</scope>
    <source>
        <strain evidence="6">W-2</strain>
    </source>
</reference>
<dbReference type="SMART" id="SM00267">
    <property type="entry name" value="GGDEF"/>
    <property type="match status" value="1"/>
</dbReference>
<evidence type="ECO:0000259" key="4">
    <source>
        <dbReference type="PROSITE" id="PS50887"/>
    </source>
</evidence>
<dbReference type="FunFam" id="3.20.20.450:FF:000001">
    <property type="entry name" value="Cyclic di-GMP phosphodiesterase yahA"/>
    <property type="match status" value="1"/>
</dbReference>
<dbReference type="InterPro" id="IPR052155">
    <property type="entry name" value="Biofilm_reg_signaling"/>
</dbReference>
<dbReference type="RefSeq" id="WP_064551209.1">
    <property type="nucleotide sequence ID" value="NZ_LXMA01000012.1"/>
</dbReference>
<dbReference type="Gene3D" id="3.20.20.450">
    <property type="entry name" value="EAL domain"/>
    <property type="match status" value="1"/>
</dbReference>
<dbReference type="Pfam" id="PF08448">
    <property type="entry name" value="PAS_4"/>
    <property type="match status" value="1"/>
</dbReference>
<dbReference type="SMART" id="SM00091">
    <property type="entry name" value="PAS"/>
    <property type="match status" value="2"/>
</dbReference>